<name>A0A4R6MSK6_9BURK</name>
<comment type="caution">
    <text evidence="1">The sequence shown here is derived from an EMBL/GenBank/DDBJ whole genome shotgun (WGS) entry which is preliminary data.</text>
</comment>
<dbReference type="OrthoDB" id="8911686at2"/>
<keyword evidence="2" id="KW-1185">Reference proteome</keyword>
<evidence type="ECO:0000313" key="1">
    <source>
        <dbReference type="EMBL" id="TDP04957.1"/>
    </source>
</evidence>
<dbReference type="RefSeq" id="WP_133605460.1">
    <property type="nucleotide sequence ID" value="NZ_JAUFPJ010000012.1"/>
</dbReference>
<dbReference type="Proteomes" id="UP000295357">
    <property type="component" value="Unassembled WGS sequence"/>
</dbReference>
<sequence length="87" mass="9553">MKTKTIQLRGRAPVEPSLISRPVWRQQLAGGLRRSGSGLLRLAERLTSQGRRRTVPELEFYAEAGAPEGALYQDGQLVGLLPGVTRL</sequence>
<reference evidence="1 2" key="1">
    <citation type="submission" date="2019-03" db="EMBL/GenBank/DDBJ databases">
        <title>Genomic Encyclopedia of Type Strains, Phase IV (KMG-IV): sequencing the most valuable type-strain genomes for metagenomic binning, comparative biology and taxonomic classification.</title>
        <authorList>
            <person name="Goeker M."/>
        </authorList>
    </citation>
    <scope>NUCLEOTIDE SEQUENCE [LARGE SCALE GENOMIC DNA]</scope>
    <source>
        <strain evidence="1 2">DSM 25082</strain>
    </source>
</reference>
<organism evidence="1 2">
    <name type="scientific">Roseateles asaccharophilus</name>
    <dbReference type="NCBI Taxonomy" id="582607"/>
    <lineage>
        <taxon>Bacteria</taxon>
        <taxon>Pseudomonadati</taxon>
        <taxon>Pseudomonadota</taxon>
        <taxon>Betaproteobacteria</taxon>
        <taxon>Burkholderiales</taxon>
        <taxon>Sphaerotilaceae</taxon>
        <taxon>Roseateles</taxon>
    </lineage>
</organism>
<dbReference type="AlphaFoldDB" id="A0A4R6MSK6"/>
<evidence type="ECO:0000313" key="2">
    <source>
        <dbReference type="Proteomes" id="UP000295357"/>
    </source>
</evidence>
<accession>A0A4R6MSK6</accession>
<gene>
    <name evidence="1" type="ORF">DFR39_11370</name>
</gene>
<proteinExistence type="predicted"/>
<protein>
    <submittedName>
        <fullName evidence="1">Uncharacterized protein</fullName>
    </submittedName>
</protein>
<dbReference type="EMBL" id="SNXE01000013">
    <property type="protein sequence ID" value="TDP04957.1"/>
    <property type="molecule type" value="Genomic_DNA"/>
</dbReference>